<feature type="compositionally biased region" description="Low complexity" evidence="1">
    <location>
        <begin position="1"/>
        <end position="24"/>
    </location>
</feature>
<name>A0A6J6HW43_9ZZZZ</name>
<feature type="region of interest" description="Disordered" evidence="1">
    <location>
        <begin position="1"/>
        <end position="47"/>
    </location>
</feature>
<reference evidence="2" key="1">
    <citation type="submission" date="2020-05" db="EMBL/GenBank/DDBJ databases">
        <authorList>
            <person name="Chiriac C."/>
            <person name="Salcher M."/>
            <person name="Ghai R."/>
            <person name="Kavagutti S V."/>
        </authorList>
    </citation>
    <scope>NUCLEOTIDE SEQUENCE</scope>
</reference>
<organism evidence="2">
    <name type="scientific">freshwater metagenome</name>
    <dbReference type="NCBI Taxonomy" id="449393"/>
    <lineage>
        <taxon>unclassified sequences</taxon>
        <taxon>metagenomes</taxon>
        <taxon>ecological metagenomes</taxon>
    </lineage>
</organism>
<evidence type="ECO:0000256" key="1">
    <source>
        <dbReference type="SAM" id="MobiDB-lite"/>
    </source>
</evidence>
<evidence type="ECO:0000313" key="2">
    <source>
        <dbReference type="EMBL" id="CAB4615789.1"/>
    </source>
</evidence>
<gene>
    <name evidence="2" type="ORF">UFOPK1863_00700</name>
</gene>
<dbReference type="AlphaFoldDB" id="A0A6J6HW43"/>
<accession>A0A6J6HW43</accession>
<protein>
    <submittedName>
        <fullName evidence="2">Unannotated protein</fullName>
    </submittedName>
</protein>
<proteinExistence type="predicted"/>
<sequence>MAARDAPTAAPSESAKASTAAKSPLVPRPPETTIFASVSSGRPPLATGSSAVTVARVVDDVGEVEIFSTDPAVPLSASTELERSVTIEVP</sequence>
<dbReference type="EMBL" id="CAEZUY010000058">
    <property type="protein sequence ID" value="CAB4615789.1"/>
    <property type="molecule type" value="Genomic_DNA"/>
</dbReference>